<dbReference type="OrthoDB" id="816164at2759"/>
<reference evidence="2 3" key="1">
    <citation type="journal article" date="2019" name="Genome Biol. Evol.">
        <title>The Rhododendron genome and chromosomal organization provide insight into shared whole-genome duplications across the heath family (Ericaceae).</title>
        <authorList>
            <person name="Soza V.L."/>
            <person name="Lindsley D."/>
            <person name="Waalkes A."/>
            <person name="Ramage E."/>
            <person name="Patwardhan R.P."/>
            <person name="Burton J.N."/>
            <person name="Adey A."/>
            <person name="Kumar A."/>
            <person name="Qiu R."/>
            <person name="Shendure J."/>
            <person name="Hall B."/>
        </authorList>
    </citation>
    <scope>NUCLEOTIDE SEQUENCE [LARGE SCALE GENOMIC DNA]</scope>
    <source>
        <strain evidence="2">RSF 1966-606</strain>
    </source>
</reference>
<comment type="caution">
    <text evidence="2">The sequence shown here is derived from an EMBL/GenBank/DDBJ whole genome shotgun (WGS) entry which is preliminary data.</text>
</comment>
<dbReference type="PANTHER" id="PTHR31672">
    <property type="entry name" value="BNACNNG10540D PROTEIN"/>
    <property type="match status" value="1"/>
</dbReference>
<feature type="domain" description="F-box associated beta-propeller type 3" evidence="1">
    <location>
        <begin position="71"/>
        <end position="223"/>
    </location>
</feature>
<sequence>MSTGSTKRKAGDTQAIQVETEFNSSGWGWLANYSVQSWKLNLVDLKTTPSIRPRNARKEFITKINLPKGPNIPCNIINSCNGLLCLFDESDFGPCSDGPICICNPLLGELVTLPKSPSVRPMSELLSCAAFGYSPMTNQYKVVRSFRSFVIGPVTDREMCEAEIYTLGEGSWRSIGKIPTMVQSSSFNAFLNGSLHWLSHTLSEDFIYCFDFGSEQFRAVPEPFEFGPVHRECSDY</sequence>
<feature type="non-terminal residue" evidence="2">
    <location>
        <position position="236"/>
    </location>
</feature>
<protein>
    <recommendedName>
        <fullName evidence="1">F-box associated beta-propeller type 3 domain-containing protein</fullName>
    </recommendedName>
</protein>
<dbReference type="InterPro" id="IPR050796">
    <property type="entry name" value="SCF_F-box_component"/>
</dbReference>
<dbReference type="Proteomes" id="UP000428333">
    <property type="component" value="Linkage Group LG07"/>
</dbReference>
<feature type="non-terminal residue" evidence="2">
    <location>
        <position position="1"/>
    </location>
</feature>
<dbReference type="Pfam" id="PF08268">
    <property type="entry name" value="FBA_3"/>
    <property type="match status" value="1"/>
</dbReference>
<keyword evidence="3" id="KW-1185">Reference proteome</keyword>
<evidence type="ECO:0000313" key="2">
    <source>
        <dbReference type="EMBL" id="KAE9456235.1"/>
    </source>
</evidence>
<accession>A0A6A4LF72</accession>
<evidence type="ECO:0000313" key="3">
    <source>
        <dbReference type="Proteomes" id="UP000428333"/>
    </source>
</evidence>
<proteinExistence type="predicted"/>
<gene>
    <name evidence="2" type="ORF">C3L33_11862</name>
</gene>
<dbReference type="EMBL" id="QEFC01001745">
    <property type="protein sequence ID" value="KAE9456235.1"/>
    <property type="molecule type" value="Genomic_DNA"/>
</dbReference>
<name>A0A6A4LF72_9ERIC</name>
<dbReference type="NCBIfam" id="TIGR01640">
    <property type="entry name" value="F_box_assoc_1"/>
    <property type="match status" value="1"/>
</dbReference>
<dbReference type="InterPro" id="IPR017451">
    <property type="entry name" value="F-box-assoc_interact_dom"/>
</dbReference>
<dbReference type="InterPro" id="IPR013187">
    <property type="entry name" value="F-box-assoc_dom_typ3"/>
</dbReference>
<organism evidence="2 3">
    <name type="scientific">Rhododendron williamsianum</name>
    <dbReference type="NCBI Taxonomy" id="262921"/>
    <lineage>
        <taxon>Eukaryota</taxon>
        <taxon>Viridiplantae</taxon>
        <taxon>Streptophyta</taxon>
        <taxon>Embryophyta</taxon>
        <taxon>Tracheophyta</taxon>
        <taxon>Spermatophyta</taxon>
        <taxon>Magnoliopsida</taxon>
        <taxon>eudicotyledons</taxon>
        <taxon>Gunneridae</taxon>
        <taxon>Pentapetalae</taxon>
        <taxon>asterids</taxon>
        <taxon>Ericales</taxon>
        <taxon>Ericaceae</taxon>
        <taxon>Ericoideae</taxon>
        <taxon>Rhodoreae</taxon>
        <taxon>Rhododendron</taxon>
    </lineage>
</organism>
<dbReference type="PANTHER" id="PTHR31672:SF13">
    <property type="entry name" value="F-BOX PROTEIN CPR30-LIKE"/>
    <property type="match status" value="1"/>
</dbReference>
<dbReference type="AlphaFoldDB" id="A0A6A4LF72"/>
<evidence type="ECO:0000259" key="1">
    <source>
        <dbReference type="Pfam" id="PF08268"/>
    </source>
</evidence>